<keyword evidence="3" id="KW-1185">Reference proteome</keyword>
<reference evidence="2" key="1">
    <citation type="submission" date="2022-08" db="EMBL/GenBank/DDBJ databases">
        <title>Novel Bdellovibrio Species Isolated from Svalbard: Designation Bdellovibrio svalbardensis.</title>
        <authorList>
            <person name="Mitchell R.J."/>
            <person name="Choi S.Y."/>
        </authorList>
    </citation>
    <scope>NUCLEOTIDE SEQUENCE</scope>
    <source>
        <strain evidence="2">PAP01</strain>
    </source>
</reference>
<gene>
    <name evidence="2" type="ORF">NWE73_17275</name>
</gene>
<protein>
    <submittedName>
        <fullName evidence="2">Uncharacterized protein</fullName>
    </submittedName>
</protein>
<organism evidence="2 3">
    <name type="scientific">Bdellovibrio svalbardensis</name>
    <dbReference type="NCBI Taxonomy" id="2972972"/>
    <lineage>
        <taxon>Bacteria</taxon>
        <taxon>Pseudomonadati</taxon>
        <taxon>Bdellovibrionota</taxon>
        <taxon>Bdellovibrionia</taxon>
        <taxon>Bdellovibrionales</taxon>
        <taxon>Pseudobdellovibrionaceae</taxon>
        <taxon>Bdellovibrio</taxon>
    </lineage>
</organism>
<name>A0ABT6DMP8_9BACT</name>
<dbReference type="Proteomes" id="UP001152321">
    <property type="component" value="Unassembled WGS sequence"/>
</dbReference>
<evidence type="ECO:0000256" key="1">
    <source>
        <dbReference type="SAM" id="Phobius"/>
    </source>
</evidence>
<keyword evidence="1" id="KW-0812">Transmembrane</keyword>
<keyword evidence="1" id="KW-0472">Membrane</keyword>
<comment type="caution">
    <text evidence="2">The sequence shown here is derived from an EMBL/GenBank/DDBJ whole genome shotgun (WGS) entry which is preliminary data.</text>
</comment>
<evidence type="ECO:0000313" key="3">
    <source>
        <dbReference type="Proteomes" id="UP001152321"/>
    </source>
</evidence>
<dbReference type="EMBL" id="JANRMI010000006">
    <property type="protein sequence ID" value="MDG0818138.1"/>
    <property type="molecule type" value="Genomic_DNA"/>
</dbReference>
<keyword evidence="1" id="KW-1133">Transmembrane helix</keyword>
<feature type="transmembrane region" description="Helical" evidence="1">
    <location>
        <begin position="93"/>
        <end position="113"/>
    </location>
</feature>
<sequence>MNVIEIHIKEVPQLFDSRDPAPFHERDLDSSFANYLIACAEESKTRSKYFRIQIDIDERHPTIDEEKISAAIHSYFKYQIELKRLEFTRTMRMARLFLLFGLIILFLCLSIAQILQNIESDFIKTSLREGVVIFGWVSLWKPLEVFLFDWYPIYDKIRLYRKIFASQINILFNAKETL</sequence>
<proteinExistence type="predicted"/>
<evidence type="ECO:0000313" key="2">
    <source>
        <dbReference type="EMBL" id="MDG0818138.1"/>
    </source>
</evidence>
<accession>A0ABT6DMP8</accession>
<feature type="transmembrane region" description="Helical" evidence="1">
    <location>
        <begin position="133"/>
        <end position="154"/>
    </location>
</feature>
<dbReference type="RefSeq" id="WP_277579613.1">
    <property type="nucleotide sequence ID" value="NZ_JANRMI010000006.1"/>
</dbReference>